<dbReference type="OrthoDB" id="27194at2"/>
<evidence type="ECO:0000313" key="2">
    <source>
        <dbReference type="Proteomes" id="UP000277766"/>
    </source>
</evidence>
<protein>
    <submittedName>
        <fullName evidence="1">DUF2256 domain-containing protein</fullName>
    </submittedName>
</protein>
<sequence length="60" mass="7164">MPKKHVNGRAAQLPAQRREKICPVCGRPFAWRRRWAQQWDEVVYCSERCRRGRNRPSTSP</sequence>
<dbReference type="PANTHER" id="PTHR37463:SF1">
    <property type="entry name" value="DUF2256 DOMAIN-CONTAINING PROTEIN"/>
    <property type="match status" value="1"/>
</dbReference>
<dbReference type="InterPro" id="IPR017136">
    <property type="entry name" value="UCP037205"/>
</dbReference>
<organism evidence="1 2">
    <name type="scientific">Deinococcus radiophilus</name>
    <dbReference type="NCBI Taxonomy" id="32062"/>
    <lineage>
        <taxon>Bacteria</taxon>
        <taxon>Thermotogati</taxon>
        <taxon>Deinococcota</taxon>
        <taxon>Deinococci</taxon>
        <taxon>Deinococcales</taxon>
        <taxon>Deinococcaceae</taxon>
        <taxon>Deinococcus</taxon>
    </lineage>
</organism>
<reference evidence="1 2" key="1">
    <citation type="submission" date="2018-12" db="EMBL/GenBank/DDBJ databases">
        <title>Deinococcus radiophilus ATCC 27603 genome sequencing and assembly.</title>
        <authorList>
            <person name="Maclea K.S."/>
            <person name="Maynard C.R."/>
        </authorList>
    </citation>
    <scope>NUCLEOTIDE SEQUENCE [LARGE SCALE GENOMIC DNA]</scope>
    <source>
        <strain evidence="1 2">ATCC 27603</strain>
    </source>
</reference>
<evidence type="ECO:0000313" key="1">
    <source>
        <dbReference type="EMBL" id="RTR26097.1"/>
    </source>
</evidence>
<dbReference type="EMBL" id="RXPE01000018">
    <property type="protein sequence ID" value="RTR26097.1"/>
    <property type="molecule type" value="Genomic_DNA"/>
</dbReference>
<proteinExistence type="predicted"/>
<name>A0A431VSC3_9DEIO</name>
<dbReference type="Pfam" id="PF10013">
    <property type="entry name" value="DUF2256"/>
    <property type="match status" value="1"/>
</dbReference>
<dbReference type="PANTHER" id="PTHR37463">
    <property type="entry name" value="GSL3115 PROTEIN"/>
    <property type="match status" value="1"/>
</dbReference>
<accession>A0A431VSC3</accession>
<keyword evidence="2" id="KW-1185">Reference proteome</keyword>
<dbReference type="Proteomes" id="UP000277766">
    <property type="component" value="Unassembled WGS sequence"/>
</dbReference>
<dbReference type="RefSeq" id="WP_126352370.1">
    <property type="nucleotide sequence ID" value="NZ_CP086381.1"/>
</dbReference>
<gene>
    <name evidence="1" type="ORF">EJ104_08870</name>
</gene>
<comment type="caution">
    <text evidence="1">The sequence shown here is derived from an EMBL/GenBank/DDBJ whole genome shotgun (WGS) entry which is preliminary data.</text>
</comment>
<dbReference type="AlphaFoldDB" id="A0A431VSC3"/>